<proteinExistence type="predicted"/>
<name>A0A9N8EGV7_9STRA</name>
<protein>
    <submittedName>
        <fullName evidence="3">Uncharacterized protein</fullName>
    </submittedName>
</protein>
<feature type="region of interest" description="Disordered" evidence="2">
    <location>
        <begin position="424"/>
        <end position="447"/>
    </location>
</feature>
<keyword evidence="4" id="KW-1185">Reference proteome</keyword>
<feature type="compositionally biased region" description="Basic residues" evidence="2">
    <location>
        <begin position="238"/>
        <end position="255"/>
    </location>
</feature>
<dbReference type="Proteomes" id="UP001153069">
    <property type="component" value="Unassembled WGS sequence"/>
</dbReference>
<dbReference type="AlphaFoldDB" id="A0A9N8EGV7"/>
<gene>
    <name evidence="3" type="ORF">SEMRO_927_G221120.1</name>
</gene>
<feature type="coiled-coil region" evidence="1">
    <location>
        <begin position="369"/>
        <end position="418"/>
    </location>
</feature>
<comment type="caution">
    <text evidence="3">The sequence shown here is derived from an EMBL/GenBank/DDBJ whole genome shotgun (WGS) entry which is preliminary data.</text>
</comment>
<keyword evidence="1" id="KW-0175">Coiled coil</keyword>
<sequence length="447" mass="50136">MQQAEIEKAVGFTLVEAGTRMITQQSPVAQSDNDNDNEPFLTEEDVDEIMAEVDGTSPAGAPTSPAGASTVEDHYRFQLVKKHSCLCNVSNEWFGLDEFADAYGGIEGRNKVHKNRWRKYLDSNLFSAHKRVVKGVEAYAAETKQDAKAVIAEWEDFFTEVKGSMGLLVKLLQGKKLIKVGKSKSNNNKNDDDNVDSTEVAGKRQRRSRSTPIQYTDPVSDQGEDSEDLIEYTVPVRKSTRKRKATRKAATRRKKSVTDVADDDSDNEAEPVAAANPDTSILEQKLLESDILLKQEQLRSIKAERALQEGKDLVAKLQAKLERYQGKPPPPGYQPDDDSTLREELNRVKEERNSYKHRLDARIDQGARVQELYRQNKLLREQLQEQGGEPMSVLLKRVDKLEARIKRRDMTILKLEQAAPNDTLSTAEPVAAVSPEKATDGEIIQSI</sequence>
<feature type="compositionally biased region" description="Acidic residues" evidence="2">
    <location>
        <begin position="260"/>
        <end position="269"/>
    </location>
</feature>
<evidence type="ECO:0000313" key="4">
    <source>
        <dbReference type="Proteomes" id="UP001153069"/>
    </source>
</evidence>
<accession>A0A9N8EGV7</accession>
<evidence type="ECO:0000256" key="1">
    <source>
        <dbReference type="SAM" id="Coils"/>
    </source>
</evidence>
<feature type="region of interest" description="Disordered" evidence="2">
    <location>
        <begin position="23"/>
        <end position="44"/>
    </location>
</feature>
<reference evidence="3" key="1">
    <citation type="submission" date="2020-06" db="EMBL/GenBank/DDBJ databases">
        <authorList>
            <consortium name="Plant Systems Biology data submission"/>
        </authorList>
    </citation>
    <scope>NUCLEOTIDE SEQUENCE</scope>
    <source>
        <strain evidence="3">D6</strain>
    </source>
</reference>
<organism evidence="3 4">
    <name type="scientific">Seminavis robusta</name>
    <dbReference type="NCBI Taxonomy" id="568900"/>
    <lineage>
        <taxon>Eukaryota</taxon>
        <taxon>Sar</taxon>
        <taxon>Stramenopiles</taxon>
        <taxon>Ochrophyta</taxon>
        <taxon>Bacillariophyta</taxon>
        <taxon>Bacillariophyceae</taxon>
        <taxon>Bacillariophycidae</taxon>
        <taxon>Naviculales</taxon>
        <taxon>Naviculaceae</taxon>
        <taxon>Seminavis</taxon>
    </lineage>
</organism>
<feature type="compositionally biased region" description="Polar residues" evidence="2">
    <location>
        <begin position="23"/>
        <end position="32"/>
    </location>
</feature>
<feature type="compositionally biased region" description="Acidic residues" evidence="2">
    <location>
        <begin position="33"/>
        <end position="44"/>
    </location>
</feature>
<dbReference type="EMBL" id="CAICTM010000925">
    <property type="protein sequence ID" value="CAB9518359.1"/>
    <property type="molecule type" value="Genomic_DNA"/>
</dbReference>
<feature type="compositionally biased region" description="Polar residues" evidence="2">
    <location>
        <begin position="210"/>
        <end position="219"/>
    </location>
</feature>
<evidence type="ECO:0000313" key="3">
    <source>
        <dbReference type="EMBL" id="CAB9518359.1"/>
    </source>
</evidence>
<evidence type="ECO:0000256" key="2">
    <source>
        <dbReference type="SAM" id="MobiDB-lite"/>
    </source>
</evidence>
<feature type="region of interest" description="Disordered" evidence="2">
    <location>
        <begin position="182"/>
        <end position="274"/>
    </location>
</feature>